<feature type="compositionally biased region" description="Basic and acidic residues" evidence="4">
    <location>
        <begin position="453"/>
        <end position="475"/>
    </location>
</feature>
<organism evidence="7 8">
    <name type="scientific">Diversispora epigaea</name>
    <dbReference type="NCBI Taxonomy" id="1348612"/>
    <lineage>
        <taxon>Eukaryota</taxon>
        <taxon>Fungi</taxon>
        <taxon>Fungi incertae sedis</taxon>
        <taxon>Mucoromycota</taxon>
        <taxon>Glomeromycotina</taxon>
        <taxon>Glomeromycetes</taxon>
        <taxon>Diversisporales</taxon>
        <taxon>Diversisporaceae</taxon>
        <taxon>Diversispora</taxon>
    </lineage>
</organism>
<dbReference type="InterPro" id="IPR018359">
    <property type="entry name" value="Bromodomain_CS"/>
</dbReference>
<dbReference type="PROSITE" id="PS00633">
    <property type="entry name" value="BROMODOMAIN_1"/>
    <property type="match status" value="2"/>
</dbReference>
<dbReference type="Pfam" id="PF17035">
    <property type="entry name" value="BET"/>
    <property type="match status" value="1"/>
</dbReference>
<dbReference type="EMBL" id="PQFF01000565">
    <property type="protein sequence ID" value="RHZ44772.1"/>
    <property type="molecule type" value="Genomic_DNA"/>
</dbReference>
<dbReference type="GO" id="GO:0006355">
    <property type="term" value="P:regulation of DNA-templated transcription"/>
    <property type="evidence" value="ECO:0007669"/>
    <property type="project" value="TreeGrafter"/>
</dbReference>
<feature type="domain" description="NET" evidence="6">
    <location>
        <begin position="375"/>
        <end position="456"/>
    </location>
</feature>
<evidence type="ECO:0000259" key="5">
    <source>
        <dbReference type="PROSITE" id="PS50014"/>
    </source>
</evidence>
<evidence type="ECO:0000256" key="3">
    <source>
        <dbReference type="SAM" id="Coils"/>
    </source>
</evidence>
<dbReference type="PRINTS" id="PR00503">
    <property type="entry name" value="BROMODOMAIN"/>
</dbReference>
<sequence>MGKSKKQASKNRSTENPYPSTNVNNVVRSQSQTNRLTDPMSRENLRKCIEIIKTLKRHSHTAPFLEPVDPVKYGIPDYFDIIKKPMDLGTVHAKLNKVEYSFVNEFVNDVKLIFSNCMLYNGVAHQYSIYAKQLNDEFDAFISKFFGIMNESLKTPAESSNKVSSPVVIVSPSSRPQNDHKKNNELNFCRKVLQELRKRTHWNYAYPFYEPVDAEALRVPDYYKIITNPMDLSTIGSKLNTGQYKNSEGFESDVRQIFKNCYSYNDQKSDVYKMGKMLESVFEKKWSERPSNLSNMEGGIESGSESDAGERDHLRALQRHLSDLSSQISQTKKHTSAKMKSVTGPSVVRSQVQSSQPSQPSGEGSRSPINFEMPSDGDDDDDEPLTEEQVAEIEQKIELLSDEKMGELVNIIQKRGGELENGSEGYELEIDALDHKTARIMYKFVVKCTNKGKGKEKASTLKRSRSDEESPKPQAEEIYDYQSSNSSETESEETGVRKLPPAKRRRKVDVSSCKAPKKTPTITARRKVSTNKADKRKGKAVERTQRVEGVVKGKDCERVNTSEPPELSPSSSQPSPPTEPHQDDDNSPFIRVDASVPIYKFAQPQTYYMDPFAIDHLKLADPHLDYLYADLREKREEERRKFEELKKKCHEESMAILRKQELERQEEERKRAEATREEEKKKELVVQKAARKAKYWEEMKQTINKFRYNIQERQQAEVMLTYFFHNMPSIDGCHDFTRDVFGNNQSETPHLEFPDAKSCKVESPDPARGLFENPPEPVPLNNPMINARMSCREWWWYKGYHRR</sequence>
<name>A0A397G173_9GLOM</name>
<comment type="caution">
    <text evidence="7">The sequence shown here is derived from an EMBL/GenBank/DDBJ whole genome shotgun (WGS) entry which is preliminary data.</text>
</comment>
<feature type="domain" description="Bromo" evidence="5">
    <location>
        <begin position="56"/>
        <end position="128"/>
    </location>
</feature>
<dbReference type="SUPFAM" id="SSF47370">
    <property type="entry name" value="Bromodomain"/>
    <property type="match status" value="2"/>
</dbReference>
<dbReference type="InterPro" id="IPR036427">
    <property type="entry name" value="Bromodomain-like_sf"/>
</dbReference>
<feature type="region of interest" description="Disordered" evidence="4">
    <location>
        <begin position="290"/>
        <end position="309"/>
    </location>
</feature>
<dbReference type="SMART" id="SM00297">
    <property type="entry name" value="BROMO"/>
    <property type="match status" value="2"/>
</dbReference>
<keyword evidence="3" id="KW-0175">Coiled coil</keyword>
<evidence type="ECO:0000313" key="7">
    <source>
        <dbReference type="EMBL" id="RHZ44772.1"/>
    </source>
</evidence>
<dbReference type="PANTHER" id="PTHR22880:SF225">
    <property type="entry name" value="BROMODOMAIN-CONTAINING PROTEIN BET-1-RELATED"/>
    <property type="match status" value="1"/>
</dbReference>
<feature type="compositionally biased region" description="Acidic residues" evidence="4">
    <location>
        <begin position="375"/>
        <end position="386"/>
    </location>
</feature>
<keyword evidence="8" id="KW-1185">Reference proteome</keyword>
<protein>
    <recommendedName>
        <fullName evidence="9">Bromo domain-containing protein</fullName>
    </recommendedName>
</protein>
<evidence type="ECO:0008006" key="9">
    <source>
        <dbReference type="Google" id="ProtNLM"/>
    </source>
</evidence>
<dbReference type="InterPro" id="IPR001487">
    <property type="entry name" value="Bromodomain"/>
</dbReference>
<keyword evidence="1 2" id="KW-0103">Bromodomain</keyword>
<dbReference type="PROSITE" id="PS51525">
    <property type="entry name" value="NET"/>
    <property type="match status" value="1"/>
</dbReference>
<feature type="compositionally biased region" description="Low complexity" evidence="4">
    <location>
        <begin position="344"/>
        <end position="368"/>
    </location>
</feature>
<feature type="compositionally biased region" description="Basic residues" evidence="4">
    <location>
        <begin position="524"/>
        <end position="538"/>
    </location>
</feature>
<dbReference type="InterPro" id="IPR050935">
    <property type="entry name" value="Bromo_chromatin_reader"/>
</dbReference>
<dbReference type="AlphaFoldDB" id="A0A397G173"/>
<evidence type="ECO:0000313" key="8">
    <source>
        <dbReference type="Proteomes" id="UP000266861"/>
    </source>
</evidence>
<dbReference type="Proteomes" id="UP000266861">
    <property type="component" value="Unassembled WGS sequence"/>
</dbReference>
<dbReference type="OrthoDB" id="21449at2759"/>
<feature type="region of interest" description="Disordered" evidence="4">
    <location>
        <begin position="1"/>
        <end position="39"/>
    </location>
</feature>
<evidence type="ECO:0000256" key="2">
    <source>
        <dbReference type="PROSITE-ProRule" id="PRU00035"/>
    </source>
</evidence>
<feature type="compositionally biased region" description="Basic and acidic residues" evidence="4">
    <location>
        <begin position="539"/>
        <end position="560"/>
    </location>
</feature>
<dbReference type="InterPro" id="IPR027353">
    <property type="entry name" value="NET_dom"/>
</dbReference>
<gene>
    <name evidence="7" type="ORF">Glove_709g19</name>
</gene>
<dbReference type="PANTHER" id="PTHR22880">
    <property type="entry name" value="FALZ-RELATED BROMODOMAIN-CONTAINING PROTEINS"/>
    <property type="match status" value="1"/>
</dbReference>
<dbReference type="Gene3D" id="1.20.920.10">
    <property type="entry name" value="Bromodomain-like"/>
    <property type="match status" value="2"/>
</dbReference>
<dbReference type="GO" id="GO:0006338">
    <property type="term" value="P:chromatin remodeling"/>
    <property type="evidence" value="ECO:0007669"/>
    <property type="project" value="TreeGrafter"/>
</dbReference>
<feature type="compositionally biased region" description="Low complexity" evidence="4">
    <location>
        <begin position="562"/>
        <end position="573"/>
    </location>
</feature>
<evidence type="ECO:0000259" key="6">
    <source>
        <dbReference type="PROSITE" id="PS51525"/>
    </source>
</evidence>
<feature type="coiled-coil region" evidence="3">
    <location>
        <begin position="628"/>
        <end position="684"/>
    </location>
</feature>
<dbReference type="Pfam" id="PF00439">
    <property type="entry name" value="Bromodomain"/>
    <property type="match status" value="2"/>
</dbReference>
<dbReference type="STRING" id="1348612.A0A397G173"/>
<evidence type="ECO:0000256" key="1">
    <source>
        <dbReference type="ARBA" id="ARBA00023117"/>
    </source>
</evidence>
<proteinExistence type="predicted"/>
<dbReference type="GO" id="GO:0000785">
    <property type="term" value="C:chromatin"/>
    <property type="evidence" value="ECO:0007669"/>
    <property type="project" value="TreeGrafter"/>
</dbReference>
<accession>A0A397G173</accession>
<feature type="region of interest" description="Disordered" evidence="4">
    <location>
        <begin position="451"/>
        <end position="591"/>
    </location>
</feature>
<reference evidence="7 8" key="1">
    <citation type="submission" date="2018-08" db="EMBL/GenBank/DDBJ databases">
        <title>Genome and evolution of the arbuscular mycorrhizal fungus Diversispora epigaea (formerly Glomus versiforme) and its bacterial endosymbionts.</title>
        <authorList>
            <person name="Sun X."/>
            <person name="Fei Z."/>
            <person name="Harrison M."/>
        </authorList>
    </citation>
    <scope>NUCLEOTIDE SEQUENCE [LARGE SCALE GENOMIC DNA]</scope>
    <source>
        <strain evidence="7 8">IT104</strain>
    </source>
</reference>
<dbReference type="GO" id="GO:0005634">
    <property type="term" value="C:nucleus"/>
    <property type="evidence" value="ECO:0007669"/>
    <property type="project" value="TreeGrafter"/>
</dbReference>
<feature type="region of interest" description="Disordered" evidence="4">
    <location>
        <begin position="324"/>
        <end position="386"/>
    </location>
</feature>
<dbReference type="InterPro" id="IPR038336">
    <property type="entry name" value="NET_sf"/>
</dbReference>
<dbReference type="Gene3D" id="1.20.1270.220">
    <property type="match status" value="1"/>
</dbReference>
<dbReference type="PROSITE" id="PS50014">
    <property type="entry name" value="BROMODOMAIN_2"/>
    <property type="match status" value="2"/>
</dbReference>
<evidence type="ECO:0000256" key="4">
    <source>
        <dbReference type="SAM" id="MobiDB-lite"/>
    </source>
</evidence>
<feature type="domain" description="Bromo" evidence="5">
    <location>
        <begin position="200"/>
        <end position="272"/>
    </location>
</feature>
<feature type="compositionally biased region" description="Polar residues" evidence="4">
    <location>
        <begin position="10"/>
        <end position="36"/>
    </location>
</feature>